<feature type="transmembrane region" description="Helical" evidence="4">
    <location>
        <begin position="1609"/>
        <end position="1631"/>
    </location>
</feature>
<dbReference type="PRINTS" id="PR00702">
    <property type="entry name" value="ACRIFLAVINRP"/>
</dbReference>
<dbReference type="InterPro" id="IPR001036">
    <property type="entry name" value="Acrflvin-R"/>
</dbReference>
<keyword evidence="4" id="KW-0812">Transmembrane</keyword>
<dbReference type="Pfam" id="PF00873">
    <property type="entry name" value="ACR_tran"/>
    <property type="match status" value="1"/>
</dbReference>
<feature type="domain" description="HTH tetR-type" evidence="6">
    <location>
        <begin position="32"/>
        <end position="92"/>
    </location>
</feature>
<dbReference type="Gene3D" id="2.40.50.100">
    <property type="match status" value="2"/>
</dbReference>
<dbReference type="Gene3D" id="1.10.10.60">
    <property type="entry name" value="Homeodomain-like"/>
    <property type="match status" value="1"/>
</dbReference>
<feature type="region of interest" description="Disordered" evidence="3">
    <location>
        <begin position="1"/>
        <end position="31"/>
    </location>
</feature>
<evidence type="ECO:0000313" key="8">
    <source>
        <dbReference type="EMBL" id="CAL1151144.1"/>
    </source>
</evidence>
<feature type="domain" description="SSD" evidence="5">
    <location>
        <begin position="1036"/>
        <end position="1130"/>
    </location>
</feature>
<dbReference type="EMBL" id="CAMXCT020002380">
    <property type="protein sequence ID" value="CAL1151144.1"/>
    <property type="molecule type" value="Genomic_DNA"/>
</dbReference>
<dbReference type="GO" id="GO:0003677">
    <property type="term" value="F:DNA binding"/>
    <property type="evidence" value="ECO:0007669"/>
    <property type="project" value="UniProtKB-KW"/>
</dbReference>
<evidence type="ECO:0000259" key="5">
    <source>
        <dbReference type="PROSITE" id="PS50156"/>
    </source>
</evidence>
<dbReference type="Proteomes" id="UP001152797">
    <property type="component" value="Unassembled WGS sequence"/>
</dbReference>
<feature type="transmembrane region" description="Helical" evidence="4">
    <location>
        <begin position="1562"/>
        <end position="1584"/>
    </location>
</feature>
<dbReference type="Gene3D" id="1.20.1640.10">
    <property type="entry name" value="Multidrug efflux transporter AcrB transmembrane domain"/>
    <property type="match status" value="2"/>
</dbReference>
<proteinExistence type="predicted"/>
<dbReference type="InterPro" id="IPR001647">
    <property type="entry name" value="HTH_TetR"/>
</dbReference>
<dbReference type="SUPFAM" id="SSF82714">
    <property type="entry name" value="Multidrug efflux transporter AcrB TolC docking domain, DN and DC subdomains"/>
    <property type="match status" value="2"/>
</dbReference>
<dbReference type="Gene3D" id="1.10.357.10">
    <property type="entry name" value="Tetracycline Repressor, domain 2"/>
    <property type="match status" value="1"/>
</dbReference>
<dbReference type="PRINTS" id="PR00455">
    <property type="entry name" value="HTHTETR"/>
</dbReference>
<dbReference type="InterPro" id="IPR059052">
    <property type="entry name" value="HH_YbhG-like"/>
</dbReference>
<dbReference type="PANTHER" id="PTHR32063">
    <property type="match status" value="1"/>
</dbReference>
<feature type="transmembrane region" description="Helical" evidence="4">
    <location>
        <begin position="1170"/>
        <end position="1190"/>
    </location>
</feature>
<feature type="transmembrane region" description="Helical" evidence="4">
    <location>
        <begin position="1534"/>
        <end position="1556"/>
    </location>
</feature>
<dbReference type="Gene3D" id="3.30.70.1430">
    <property type="entry name" value="Multidrug efflux transporter AcrB pore domain"/>
    <property type="match status" value="2"/>
</dbReference>
<dbReference type="Pfam" id="PF00440">
    <property type="entry name" value="TetR_N"/>
    <property type="match status" value="1"/>
</dbReference>
<keyword evidence="4" id="KW-1133">Transmembrane helix</keyword>
<gene>
    <name evidence="7" type="ORF">C1SCF055_LOCUS24115</name>
</gene>
<evidence type="ECO:0000256" key="4">
    <source>
        <dbReference type="SAM" id="Phobius"/>
    </source>
</evidence>
<evidence type="ECO:0000313" key="9">
    <source>
        <dbReference type="EMBL" id="CAL4785081.1"/>
    </source>
</evidence>
<feature type="coiled-coil region" evidence="2">
    <location>
        <begin position="431"/>
        <end position="458"/>
    </location>
</feature>
<evidence type="ECO:0000256" key="1">
    <source>
        <dbReference type="ARBA" id="ARBA00023125"/>
    </source>
</evidence>
<keyword evidence="2" id="KW-0175">Coiled coil</keyword>
<dbReference type="SUPFAM" id="SSF82866">
    <property type="entry name" value="Multidrug efflux transporter AcrB transmembrane domain"/>
    <property type="match status" value="2"/>
</dbReference>
<evidence type="ECO:0000313" key="10">
    <source>
        <dbReference type="Proteomes" id="UP001152797"/>
    </source>
</evidence>
<dbReference type="EMBL" id="CAMXCT030002380">
    <property type="protein sequence ID" value="CAL4785081.1"/>
    <property type="molecule type" value="Genomic_DNA"/>
</dbReference>
<evidence type="ECO:0000256" key="2">
    <source>
        <dbReference type="SAM" id="Coils"/>
    </source>
</evidence>
<dbReference type="Gene3D" id="3.30.70.1320">
    <property type="entry name" value="Multidrug efflux transporter AcrB pore domain like"/>
    <property type="match status" value="1"/>
</dbReference>
<keyword evidence="4" id="KW-0472">Membrane</keyword>
<comment type="caution">
    <text evidence="7">The sequence shown here is derived from an EMBL/GenBank/DDBJ whole genome shotgun (WGS) entry which is preliminary data.</text>
</comment>
<feature type="transmembrane region" description="Helical" evidence="4">
    <location>
        <begin position="1508"/>
        <end position="1527"/>
    </location>
</feature>
<dbReference type="Pfam" id="PF25967">
    <property type="entry name" value="RND-MFP_C"/>
    <property type="match status" value="1"/>
</dbReference>
<dbReference type="SUPFAM" id="SSF46689">
    <property type="entry name" value="Homeodomain-like"/>
    <property type="match status" value="1"/>
</dbReference>
<dbReference type="InterPro" id="IPR027463">
    <property type="entry name" value="AcrB_DN_DC_subdom"/>
</dbReference>
<feature type="region of interest" description="Disordered" evidence="3">
    <location>
        <begin position="1670"/>
        <end position="1693"/>
    </location>
</feature>
<dbReference type="InterPro" id="IPR006143">
    <property type="entry name" value="RND_pump_MFP"/>
</dbReference>
<feature type="compositionally biased region" description="Basic and acidic residues" evidence="3">
    <location>
        <begin position="19"/>
        <end position="31"/>
    </location>
</feature>
<evidence type="ECO:0000313" key="7">
    <source>
        <dbReference type="EMBL" id="CAI3997769.1"/>
    </source>
</evidence>
<keyword evidence="10" id="KW-1185">Reference proteome</keyword>
<accession>A0A9P1CT02</accession>
<feature type="transmembrane region" description="Helical" evidence="4">
    <location>
        <begin position="1034"/>
        <end position="1053"/>
    </location>
</feature>
<dbReference type="PROSITE" id="PS50977">
    <property type="entry name" value="HTH_TETR_2"/>
    <property type="match status" value="1"/>
</dbReference>
<name>A0A9P1CT02_9DINO</name>
<feature type="transmembrane region" description="Helical" evidence="4">
    <location>
        <begin position="651"/>
        <end position="670"/>
    </location>
</feature>
<dbReference type="GO" id="GO:0005886">
    <property type="term" value="C:plasma membrane"/>
    <property type="evidence" value="ECO:0007669"/>
    <property type="project" value="TreeGrafter"/>
</dbReference>
<dbReference type="Gene3D" id="2.40.420.20">
    <property type="match status" value="1"/>
</dbReference>
<feature type="transmembrane region" description="Helical" evidence="4">
    <location>
        <begin position="1073"/>
        <end position="1094"/>
    </location>
</feature>
<dbReference type="InterPro" id="IPR000731">
    <property type="entry name" value="SSD"/>
</dbReference>
<evidence type="ECO:0000256" key="3">
    <source>
        <dbReference type="SAM" id="MobiDB-lite"/>
    </source>
</evidence>
<dbReference type="PANTHER" id="PTHR32063:SF18">
    <property type="entry name" value="CATION EFFLUX SYSTEM PROTEIN"/>
    <property type="match status" value="1"/>
</dbReference>
<dbReference type="GO" id="GO:0042910">
    <property type="term" value="F:xenobiotic transmembrane transporter activity"/>
    <property type="evidence" value="ECO:0007669"/>
    <property type="project" value="TreeGrafter"/>
</dbReference>
<dbReference type="PROSITE" id="PS50156">
    <property type="entry name" value="SSD"/>
    <property type="match status" value="1"/>
</dbReference>
<dbReference type="EMBL" id="CAMXCT010002380">
    <property type="protein sequence ID" value="CAI3997769.1"/>
    <property type="molecule type" value="Genomic_DNA"/>
</dbReference>
<dbReference type="Gene3D" id="1.10.287.470">
    <property type="entry name" value="Helix hairpin bin"/>
    <property type="match status" value="2"/>
</dbReference>
<feature type="transmembrane region" description="Helical" evidence="4">
    <location>
        <begin position="977"/>
        <end position="996"/>
    </location>
</feature>
<dbReference type="Gene3D" id="3.30.2090.10">
    <property type="entry name" value="Multidrug efflux transporter AcrB TolC docking domain, DN and DC subdomains"/>
    <property type="match status" value="2"/>
</dbReference>
<dbReference type="SUPFAM" id="SSF82693">
    <property type="entry name" value="Multidrug efflux transporter AcrB pore domain, PN1, PN2, PC1 and PC2 subdomains"/>
    <property type="match status" value="3"/>
</dbReference>
<organism evidence="7">
    <name type="scientific">Cladocopium goreaui</name>
    <dbReference type="NCBI Taxonomy" id="2562237"/>
    <lineage>
        <taxon>Eukaryota</taxon>
        <taxon>Sar</taxon>
        <taxon>Alveolata</taxon>
        <taxon>Dinophyceae</taxon>
        <taxon>Suessiales</taxon>
        <taxon>Symbiodiniaceae</taxon>
        <taxon>Cladocopium</taxon>
    </lineage>
</organism>
<dbReference type="InterPro" id="IPR009057">
    <property type="entry name" value="Homeodomain-like_sf"/>
</dbReference>
<reference evidence="8" key="2">
    <citation type="submission" date="2024-04" db="EMBL/GenBank/DDBJ databases">
        <authorList>
            <person name="Chen Y."/>
            <person name="Shah S."/>
            <person name="Dougan E. K."/>
            <person name="Thang M."/>
            <person name="Chan C."/>
        </authorList>
    </citation>
    <scope>NUCLEOTIDE SEQUENCE [LARGE SCALE GENOMIC DNA]</scope>
</reference>
<dbReference type="NCBIfam" id="TIGR01730">
    <property type="entry name" value="RND_mfp"/>
    <property type="match status" value="1"/>
</dbReference>
<reference evidence="7" key="1">
    <citation type="submission" date="2022-10" db="EMBL/GenBank/DDBJ databases">
        <authorList>
            <person name="Chen Y."/>
            <person name="Dougan E. K."/>
            <person name="Chan C."/>
            <person name="Rhodes N."/>
            <person name="Thang M."/>
        </authorList>
    </citation>
    <scope>NUCLEOTIDE SEQUENCE</scope>
</reference>
<feature type="transmembrane region" description="Helical" evidence="4">
    <location>
        <begin position="1637"/>
        <end position="1660"/>
    </location>
</feature>
<dbReference type="OrthoDB" id="5575708at2759"/>
<dbReference type="Pfam" id="PF25881">
    <property type="entry name" value="HH_YBHG"/>
    <property type="match status" value="1"/>
</dbReference>
<dbReference type="Gene3D" id="2.40.30.170">
    <property type="match status" value="1"/>
</dbReference>
<evidence type="ECO:0000259" key="6">
    <source>
        <dbReference type="PROSITE" id="PS50977"/>
    </source>
</evidence>
<sequence>MSASPSSPSSPPEATDSVASRRGESRKQREIRAREKQILAVARDQLIKDGYLGLNMDRIAAQIEYSKGTIYQHFRNKEEILLALANEALDTRVRMFREAAAYDGPHRVRLATIGAAAEAFVEQFPHWFQVEQIVRLASIWEKTSPERRGLMETCERSCMETVVAVVQDAVVAGDLVLPEGVRPEEIVFGMWSIYLGTQIISSTSATLAEIGIENPIASLRTNQSHMLDGYGWKPLFADFDYPGHMDQVKRELFRHADTSDSAKAPLPVKVETATPVDSILRERVYTGTLVARRRSALSFERAGKLVDLKTDEGERVEQGRLLASLDTRRLVARRAQAEADLAQASSVLRELIKGPRDETIAAAEAEVRNLAAQRDVSRRRLDRRAQLVESRAVSQEEYDDALFEFRAAEARVDVEQKQLDELLAGTRVEQVEAQRARVASLEARLADIKHEIEDAELRAPFAGRIAARRLDEGAVVAAGEAVFDLIEDDKLEAWVGAPPASAALVEPGMKLGVKIAGVAYDATVRSVRPELDNTTRTQLVVLDLHEPRGLVAGQVVRIGVREPVAMEGIWVPTAALTPDRRGLWSALVVDDAGKAAPRPVEIIENDGDRSFVRGALQPGERVIVGGSCPSPTPRPPHGPTMNRLLYDNRRLLVMAILLIVVAGLSSFFILPRMEDPVLTQRVAIINTLLPGATPERVEALVVDPIEEELQEIPEIKELRSTSRSGVATITAELRDDVYEAGEVWSRVRDKIDDAKPLLPAGASDPEFDLLEVVAYAQIVALRWDAPGEANYAVLRRLAEELEQRLRAVYGTREVDTFGDPAEEITIAIDAGQLATLGLTAADVAAQLDASDAKTAAGLVRGPDGSLLIEVDSELDTVRRIAATPIRFGSGEAGRFVTLGAVAEVRKGIADPPRRLALVEGQPAIAVGVLVRGDQRLDLWAARAQEVVDEFAEELPPAVRLESVFEQNRYVATRLNTLLMSLLVGASAVMGVIWFMMGWRSALIVGSALPLASLMVLSGMRWLEIPVHQMSVTGLIIALGLLIDNAIVIVDEVAERLHSGEDPGAAVAKSVNHLAAPLFGSTLTTCLSFAPIALMPGPAGEFVGAIAISVMLAIASSFFLAMTITPAVAAILMSPSAKPQSPRAWWVSGFSSAKLTAGYRRALDFLFRRPALGILIAATPPLLGFGLATTLTEQFFPPAERDQFQIQMDLPAGASIAATERVAQAARDLLLDDPRVIAVDWFLGESAPSFYYNMMANRAGTPQYAQAIVQLDSKEDYAETIQRVQNTLDTALPDGRFLVRQLEQGPPFEAPIEVRLYGPDLEELQALGVVVRRVLSETPNVVHTQSDLSEVLPKLELAIDEASARLAGLDNGQIASQLDAVLEGAVGGSVLEATENLPVRVRVEGASRSDLAEVATVDLVGRSADGAASRTPLAALASVRLTPEWSAIPHFNSERMNEVKAYVTAGTLPAEAEAAFRERLAASEFELPPGYRLEYGGEGSKRDQAVGNLMSSVAVLMVLMATTLVLSFGSFRMGALIGVVAALSIGLSVGALSIAGFPFGFTAIIGSMGLVGVAINDTIVVLAALREDKRSREGDPQAVRDVVVRSSRHVVATTLTTIAGFLPLILGGGGFWPPMAVTIAGGVGGATLLALVFAPSAYILLMCRGCKQQKADEPSRDESSEDTVLDLPATSPETEPVVVLQGRVPAEALRAAK</sequence>
<dbReference type="Gene3D" id="3.30.70.1440">
    <property type="entry name" value="Multidrug efflux transporter AcrB pore domain"/>
    <property type="match status" value="1"/>
</dbReference>
<feature type="transmembrane region" description="Helical" evidence="4">
    <location>
        <begin position="1101"/>
        <end position="1130"/>
    </location>
</feature>
<dbReference type="InterPro" id="IPR058627">
    <property type="entry name" value="MdtA-like_C"/>
</dbReference>
<keyword evidence="1" id="KW-0238">DNA-binding</keyword>
<protein>
    <submittedName>
        <fullName evidence="9">Nickel-cobalt-cadmium resistance protein NccA</fullName>
    </submittedName>
</protein>